<evidence type="ECO:0000256" key="1">
    <source>
        <dbReference type="ARBA" id="ARBA00008645"/>
    </source>
</evidence>
<dbReference type="RefSeq" id="WP_229660488.1">
    <property type="nucleotide sequence ID" value="NZ_BMKQ01000001.1"/>
</dbReference>
<protein>
    <recommendedName>
        <fullName evidence="3">Xaa-Pro dipeptidyl-peptidase-like domain-containing protein</fullName>
    </recommendedName>
</protein>
<dbReference type="Proteomes" id="UP000649179">
    <property type="component" value="Unassembled WGS sequence"/>
</dbReference>
<comment type="similarity">
    <text evidence="1">Belongs to the AB hydrolase superfamily.</text>
</comment>
<name>A0A917B9G6_9ACTN</name>
<evidence type="ECO:0000313" key="4">
    <source>
        <dbReference type="EMBL" id="GGF32529.1"/>
    </source>
</evidence>
<dbReference type="EMBL" id="BMKQ01000001">
    <property type="protein sequence ID" value="GGF32529.1"/>
    <property type="molecule type" value="Genomic_DNA"/>
</dbReference>
<sequence length="313" mass="33451">MAPVVTREDVELQTSDGTVLRGFVLRPEDAAPYPVVVMSHGFGVVKEMALPAYAQVLAEAGIAVLVYDHRNLGASDGWPRQEVDPWAQLSDARDVLTHAAALDGADADRIGIWGTSYSGGHVVVLAATDRRVRAVVSQVPTVSGSVNASRRAPAATLDAMREQFAADRLARLRGGAPATVPNAPDVTDEDLAHDGDDLAGSALGNDLRAWLRATPPGDLTTLRNELTLRSHELYATYEPGRWVAQVSPTPLLVVCLDHDTVTPTDEVLRMYAEAREPKRLVLLPGGHCDAYGVQQAAAAEAARAFFVEHLVAT</sequence>
<evidence type="ECO:0000256" key="2">
    <source>
        <dbReference type="ARBA" id="ARBA00022801"/>
    </source>
</evidence>
<dbReference type="PANTHER" id="PTHR22946:SF9">
    <property type="entry name" value="POLYKETIDE TRANSFERASE AF380"/>
    <property type="match status" value="1"/>
</dbReference>
<comment type="caution">
    <text evidence="4">The sequence shown here is derived from an EMBL/GenBank/DDBJ whole genome shotgun (WGS) entry which is preliminary data.</text>
</comment>
<evidence type="ECO:0000259" key="3">
    <source>
        <dbReference type="Pfam" id="PF02129"/>
    </source>
</evidence>
<reference evidence="4" key="1">
    <citation type="journal article" date="2014" name="Int. J. Syst. Evol. Microbiol.">
        <title>Complete genome sequence of Corynebacterium casei LMG S-19264T (=DSM 44701T), isolated from a smear-ripened cheese.</title>
        <authorList>
            <consortium name="US DOE Joint Genome Institute (JGI-PGF)"/>
            <person name="Walter F."/>
            <person name="Albersmeier A."/>
            <person name="Kalinowski J."/>
            <person name="Ruckert C."/>
        </authorList>
    </citation>
    <scope>NUCLEOTIDE SEQUENCE</scope>
    <source>
        <strain evidence="4">CGMCC 1.16067</strain>
    </source>
</reference>
<dbReference type="SUPFAM" id="SSF53474">
    <property type="entry name" value="alpha/beta-Hydrolases"/>
    <property type="match status" value="1"/>
</dbReference>
<feature type="domain" description="Xaa-Pro dipeptidyl-peptidase-like" evidence="3">
    <location>
        <begin position="16"/>
        <end position="288"/>
    </location>
</feature>
<proteinExistence type="inferred from homology"/>
<dbReference type="Gene3D" id="3.40.50.1820">
    <property type="entry name" value="alpha/beta hydrolase"/>
    <property type="match status" value="1"/>
</dbReference>
<dbReference type="InterPro" id="IPR050261">
    <property type="entry name" value="FrsA_esterase"/>
</dbReference>
<reference evidence="4" key="2">
    <citation type="submission" date="2020-09" db="EMBL/GenBank/DDBJ databases">
        <authorList>
            <person name="Sun Q."/>
            <person name="Zhou Y."/>
        </authorList>
    </citation>
    <scope>NUCLEOTIDE SEQUENCE</scope>
    <source>
        <strain evidence="4">CGMCC 1.16067</strain>
    </source>
</reference>
<dbReference type="Gene3D" id="1.10.10.800">
    <property type="match status" value="1"/>
</dbReference>
<keyword evidence="2" id="KW-0378">Hydrolase</keyword>
<dbReference type="AlphaFoldDB" id="A0A917B9G6"/>
<organism evidence="4 5">
    <name type="scientific">Marmoricola endophyticus</name>
    <dbReference type="NCBI Taxonomy" id="2040280"/>
    <lineage>
        <taxon>Bacteria</taxon>
        <taxon>Bacillati</taxon>
        <taxon>Actinomycetota</taxon>
        <taxon>Actinomycetes</taxon>
        <taxon>Propionibacteriales</taxon>
        <taxon>Nocardioidaceae</taxon>
        <taxon>Marmoricola</taxon>
    </lineage>
</organism>
<dbReference type="InterPro" id="IPR029058">
    <property type="entry name" value="AB_hydrolase_fold"/>
</dbReference>
<gene>
    <name evidence="4" type="ORF">GCM10011519_02430</name>
</gene>
<dbReference type="InterPro" id="IPR000383">
    <property type="entry name" value="Xaa-Pro-like_dom"/>
</dbReference>
<accession>A0A917B9G6</accession>
<evidence type="ECO:0000313" key="5">
    <source>
        <dbReference type="Proteomes" id="UP000649179"/>
    </source>
</evidence>
<dbReference type="Pfam" id="PF02129">
    <property type="entry name" value="Peptidase_S15"/>
    <property type="match status" value="1"/>
</dbReference>
<dbReference type="GO" id="GO:0052689">
    <property type="term" value="F:carboxylic ester hydrolase activity"/>
    <property type="evidence" value="ECO:0007669"/>
    <property type="project" value="UniProtKB-ARBA"/>
</dbReference>
<dbReference type="PANTHER" id="PTHR22946">
    <property type="entry name" value="DIENELACTONE HYDROLASE DOMAIN-CONTAINING PROTEIN-RELATED"/>
    <property type="match status" value="1"/>
</dbReference>
<keyword evidence="5" id="KW-1185">Reference proteome</keyword>